<dbReference type="Proteomes" id="UP000271162">
    <property type="component" value="Unassembled WGS sequence"/>
</dbReference>
<evidence type="ECO:0000256" key="1">
    <source>
        <dbReference type="SAM" id="MobiDB-lite"/>
    </source>
</evidence>
<keyword evidence="3" id="KW-1185">Reference proteome</keyword>
<feature type="region of interest" description="Disordered" evidence="1">
    <location>
        <begin position="44"/>
        <end position="113"/>
    </location>
</feature>
<dbReference type="EMBL" id="UYSL01024194">
    <property type="protein sequence ID" value="VDL83189.1"/>
    <property type="molecule type" value="Genomic_DNA"/>
</dbReference>
<gene>
    <name evidence="2" type="ORF">NBR_LOCUS19455</name>
</gene>
<dbReference type="AlphaFoldDB" id="A0A0N4YQD2"/>
<name>A0A0N4YQD2_NIPBR</name>
<organism evidence="4">
    <name type="scientific">Nippostrongylus brasiliensis</name>
    <name type="common">Rat hookworm</name>
    <dbReference type="NCBI Taxonomy" id="27835"/>
    <lineage>
        <taxon>Eukaryota</taxon>
        <taxon>Metazoa</taxon>
        <taxon>Ecdysozoa</taxon>
        <taxon>Nematoda</taxon>
        <taxon>Chromadorea</taxon>
        <taxon>Rhabditida</taxon>
        <taxon>Rhabditina</taxon>
        <taxon>Rhabditomorpha</taxon>
        <taxon>Strongyloidea</taxon>
        <taxon>Heligmosomidae</taxon>
        <taxon>Nippostrongylus</taxon>
    </lineage>
</organism>
<sequence length="164" mass="18626">MKTTATVTRMLYKHTKRLQIKRTPKKKARVNELMKTIAMTRMPYKRTRRLINIKRSTKKKTQRTNEPTGFSSQSTAVLEDKSSLSGSDEVQDTAENEEESTSPSSSSSMLSAPTRGEVMREIFAVYANVPDETVLAFHRSITEYVFDFYGSKAFLVEDGRKPSS</sequence>
<proteinExistence type="predicted"/>
<feature type="compositionally biased region" description="Basic residues" evidence="1">
    <location>
        <begin position="44"/>
        <end position="62"/>
    </location>
</feature>
<feature type="compositionally biased region" description="Acidic residues" evidence="1">
    <location>
        <begin position="89"/>
        <end position="100"/>
    </location>
</feature>
<reference evidence="4" key="1">
    <citation type="submission" date="2017-02" db="UniProtKB">
        <authorList>
            <consortium name="WormBaseParasite"/>
        </authorList>
    </citation>
    <scope>IDENTIFICATION</scope>
</reference>
<evidence type="ECO:0000313" key="3">
    <source>
        <dbReference type="Proteomes" id="UP000271162"/>
    </source>
</evidence>
<feature type="compositionally biased region" description="Polar residues" evidence="1">
    <location>
        <begin position="64"/>
        <end position="76"/>
    </location>
</feature>
<evidence type="ECO:0000313" key="2">
    <source>
        <dbReference type="EMBL" id="VDL83189.1"/>
    </source>
</evidence>
<dbReference type="WBParaSite" id="NBR_0001945401-mRNA-1">
    <property type="protein sequence ID" value="NBR_0001945401-mRNA-1"/>
    <property type="gene ID" value="NBR_0001945401"/>
</dbReference>
<accession>A0A0N4YQD2</accession>
<evidence type="ECO:0000313" key="4">
    <source>
        <dbReference type="WBParaSite" id="NBR_0001945401-mRNA-1"/>
    </source>
</evidence>
<feature type="compositionally biased region" description="Low complexity" evidence="1">
    <location>
        <begin position="101"/>
        <end position="111"/>
    </location>
</feature>
<reference evidence="2 3" key="2">
    <citation type="submission" date="2018-11" db="EMBL/GenBank/DDBJ databases">
        <authorList>
            <consortium name="Pathogen Informatics"/>
        </authorList>
    </citation>
    <scope>NUCLEOTIDE SEQUENCE [LARGE SCALE GENOMIC DNA]</scope>
</reference>
<protein>
    <submittedName>
        <fullName evidence="2 4">Uncharacterized protein</fullName>
    </submittedName>
</protein>